<dbReference type="InterPro" id="IPR039426">
    <property type="entry name" value="TonB-dep_rcpt-like"/>
</dbReference>
<dbReference type="Gene3D" id="2.60.40.1120">
    <property type="entry name" value="Carboxypeptidase-like, regulatory domain"/>
    <property type="match status" value="1"/>
</dbReference>
<dbReference type="SUPFAM" id="SSF56935">
    <property type="entry name" value="Porins"/>
    <property type="match status" value="1"/>
</dbReference>
<keyword evidence="4 7" id="KW-0812">Transmembrane</keyword>
<name>A0A979GR37_CHIPD</name>
<keyword evidence="5 7" id="KW-0472">Membrane</keyword>
<dbReference type="Pfam" id="PF13715">
    <property type="entry name" value="CarbopepD_reg_2"/>
    <property type="match status" value="1"/>
</dbReference>
<evidence type="ECO:0000256" key="4">
    <source>
        <dbReference type="ARBA" id="ARBA00022692"/>
    </source>
</evidence>
<dbReference type="NCBIfam" id="TIGR04056">
    <property type="entry name" value="OMP_RagA_SusC"/>
    <property type="match status" value="1"/>
</dbReference>
<gene>
    <name evidence="9" type="ordered locus">Cpin_3196</name>
</gene>
<dbReference type="InterPro" id="IPR012910">
    <property type="entry name" value="Plug_dom"/>
</dbReference>
<evidence type="ECO:0000256" key="6">
    <source>
        <dbReference type="ARBA" id="ARBA00023237"/>
    </source>
</evidence>
<dbReference type="GO" id="GO:0009279">
    <property type="term" value="C:cell outer membrane"/>
    <property type="evidence" value="ECO:0007669"/>
    <property type="project" value="UniProtKB-SubCell"/>
</dbReference>
<proteinExistence type="inferred from homology"/>
<evidence type="ECO:0000256" key="3">
    <source>
        <dbReference type="ARBA" id="ARBA00022452"/>
    </source>
</evidence>
<evidence type="ECO:0000256" key="2">
    <source>
        <dbReference type="ARBA" id="ARBA00022448"/>
    </source>
</evidence>
<dbReference type="InterPro" id="IPR036942">
    <property type="entry name" value="Beta-barrel_TonB_sf"/>
</dbReference>
<keyword evidence="6 7" id="KW-0998">Cell outer membrane</keyword>
<organism evidence="9 10">
    <name type="scientific">Chitinophaga pinensis (strain ATCC 43595 / DSM 2588 / LMG 13176 / NBRC 15968 / NCIMB 11800 / UQM 2034)</name>
    <dbReference type="NCBI Taxonomy" id="485918"/>
    <lineage>
        <taxon>Bacteria</taxon>
        <taxon>Pseudomonadati</taxon>
        <taxon>Bacteroidota</taxon>
        <taxon>Chitinophagia</taxon>
        <taxon>Chitinophagales</taxon>
        <taxon>Chitinophagaceae</taxon>
        <taxon>Chitinophaga</taxon>
    </lineage>
</organism>
<dbReference type="OrthoDB" id="601698at2"/>
<dbReference type="PROSITE" id="PS52016">
    <property type="entry name" value="TONB_DEPENDENT_REC_3"/>
    <property type="match status" value="1"/>
</dbReference>
<sequence>MQKLLRISCRLILQSVFLLLCFHLSLLAYNQSVVRPPDKLVSLSEKDVSLSVILRKITKKTGITIFFNNAELSSFTGVTLNVKNVPFNEVMNQLLTGRGLSWVAVNATTVTVRKGKVESSPPATPAARGADTVLDVSGKVINEKGDPVPGATVMVKNSNKGSSTDADGNFIIKQIPSNAYLTITSISFVPKLIAVRGKPYMGNIALQEYVGDLDETVIKGYYSTTKRFNTGNVTTIKAEDIEKQPVSDPLLTLQGRVPGMTITQTTGVQGGAVNVQIRGRSSINNGTQPLFIVDGVPYEPSITSPPFANYGAVGLTASTLNFLNPADIESIDVLKDADATSIYGSRGANGVILITTKKGKIGKTNINLSANTGIQKMLNKRELLSTKQYLAMRREAFKNDGEEPSVENAPDLMMWDTTRYTDWQKEMIGKTARYTDAQASISGGTPNFQYLMGGNFHRETTIFPGDFHTQRGGMHFNLSGNAFDQRLKVSFIGNYTLSNSDFPGGDFATNIYLPPNTPPPFNADGTLNWANSSWINPYSQLVSRILEAQTNNIVSNVDASFRILPGLVAKVNMGYNELRNSTFSGKLLAGVNPADLNFETAEADYTTTKVKSWISEPQISYSTMMGPGRLESVLGATILAKRMENQYVYTGGIEDDALIKNPAAATSFNVLGASSYYKYIAFFGQLGYNMNERYLLNFGFRRDGSSRFGPNRQFASFGSVGMGWIFSQEDWMRANVPFLSFGKLRGSIGITGNDQIGDYQFLDQYEFQRGLYQGTKGVRVTGLYNPDYEWEKTKKMELGLEMGFLKDRISLSVSRFYTRSSNQLSVYFLPVIVGNTTVLGNLPAVVLNRGWEVVLSTQNIKQKSFTWSTSFNISVNRNKLAAYSGPDISLKEGRSLTTVNLYKSFGVDPVTGKYLFASIEGKPVELNAPADGFQATVDPAPAFFGGMENSFTYKGLRLDIFLQFVKQKGLRGVFNNEALPGIMKNQPLEVLDRWQKEGDKALVQRYNQNQSMFFDFTTWNMNSDAAYGDASFVRCKNIALSWQLPAKWMKKMNGGAASFFVNGQNLFTITGYKGWDPETQSVVVIPPVFTLTGGFRLTL</sequence>
<dbReference type="Gene3D" id="2.40.170.20">
    <property type="entry name" value="TonB-dependent receptor, beta-barrel domain"/>
    <property type="match status" value="1"/>
</dbReference>
<dbReference type="Pfam" id="PF07660">
    <property type="entry name" value="STN"/>
    <property type="match status" value="1"/>
</dbReference>
<evidence type="ECO:0000259" key="8">
    <source>
        <dbReference type="SMART" id="SM00965"/>
    </source>
</evidence>
<comment type="subcellular location">
    <subcellularLocation>
        <location evidence="1 7">Cell outer membrane</location>
        <topology evidence="1 7">Multi-pass membrane protein</topology>
    </subcellularLocation>
</comment>
<dbReference type="EMBL" id="CP001699">
    <property type="protein sequence ID" value="ACU60663.1"/>
    <property type="molecule type" value="Genomic_DNA"/>
</dbReference>
<keyword evidence="2 7" id="KW-0813">Transport</keyword>
<evidence type="ECO:0000256" key="1">
    <source>
        <dbReference type="ARBA" id="ARBA00004571"/>
    </source>
</evidence>
<feature type="domain" description="Secretin/TonB short N-terminal" evidence="8">
    <location>
        <begin position="63"/>
        <end position="115"/>
    </location>
</feature>
<dbReference type="SUPFAM" id="SSF49464">
    <property type="entry name" value="Carboxypeptidase regulatory domain-like"/>
    <property type="match status" value="1"/>
</dbReference>
<evidence type="ECO:0000256" key="5">
    <source>
        <dbReference type="ARBA" id="ARBA00023136"/>
    </source>
</evidence>
<keyword evidence="9" id="KW-0675">Receptor</keyword>
<protein>
    <submittedName>
        <fullName evidence="9">TonB-dependent receptor plug</fullName>
    </submittedName>
</protein>
<dbReference type="Proteomes" id="UP000002215">
    <property type="component" value="Chromosome"/>
</dbReference>
<dbReference type="Pfam" id="PF07715">
    <property type="entry name" value="Plug"/>
    <property type="match status" value="1"/>
</dbReference>
<dbReference type="InterPro" id="IPR011662">
    <property type="entry name" value="Secretin/TonB_short_N"/>
</dbReference>
<dbReference type="Gene3D" id="3.55.50.30">
    <property type="match status" value="1"/>
</dbReference>
<dbReference type="InterPro" id="IPR023997">
    <property type="entry name" value="TonB-dep_OMP_SusC/RagA_CS"/>
</dbReference>
<dbReference type="InterPro" id="IPR023996">
    <property type="entry name" value="TonB-dep_OMP_SusC/RagA"/>
</dbReference>
<evidence type="ECO:0000256" key="7">
    <source>
        <dbReference type="PROSITE-ProRule" id="PRU01360"/>
    </source>
</evidence>
<dbReference type="NCBIfam" id="TIGR04057">
    <property type="entry name" value="SusC_RagA_signa"/>
    <property type="match status" value="1"/>
</dbReference>
<dbReference type="InterPro" id="IPR037066">
    <property type="entry name" value="Plug_dom_sf"/>
</dbReference>
<keyword evidence="3 7" id="KW-1134">Transmembrane beta strand</keyword>
<dbReference type="InterPro" id="IPR008969">
    <property type="entry name" value="CarboxyPept-like_regulatory"/>
</dbReference>
<dbReference type="KEGG" id="cpi:Cpin_3196"/>
<evidence type="ECO:0000313" key="9">
    <source>
        <dbReference type="EMBL" id="ACU60663.1"/>
    </source>
</evidence>
<reference evidence="10" key="1">
    <citation type="submission" date="2009-08" db="EMBL/GenBank/DDBJ databases">
        <title>The complete genome of Chitinophaga pinensis DSM 2588.</title>
        <authorList>
            <consortium name="US DOE Joint Genome Institute (JGI-PGF)"/>
            <person name="Lucas S."/>
            <person name="Copeland A."/>
            <person name="Lapidus A."/>
            <person name="Glavina del Rio T."/>
            <person name="Dalin E."/>
            <person name="Tice H."/>
            <person name="Bruce D."/>
            <person name="Goodwin L."/>
            <person name="Pitluck S."/>
            <person name="Kyrpides N."/>
            <person name="Mavromatis K."/>
            <person name="Ivanova N."/>
            <person name="Mikhailova N."/>
            <person name="Sims D."/>
            <person name="Meinche L."/>
            <person name="Brettin T."/>
            <person name="Detter J.C."/>
            <person name="Han C."/>
            <person name="Larimer F."/>
            <person name="Land M."/>
            <person name="Hauser L."/>
            <person name="Markowitz V."/>
            <person name="Cheng J.-F."/>
            <person name="Hugenholtz P."/>
            <person name="Woyke T."/>
            <person name="Wu D."/>
            <person name="Spring S."/>
            <person name="Klenk H.-P."/>
            <person name="Eisen J.A."/>
        </authorList>
    </citation>
    <scope>NUCLEOTIDE SEQUENCE [LARGE SCALE GENOMIC DNA]</scope>
    <source>
        <strain evidence="10">ATCC 43595 / DSM 2588 / LMG 13176 / NBRC 15968 / NCIMB 11800 / UQM 2034</strain>
    </source>
</reference>
<reference evidence="9 10" key="2">
    <citation type="journal article" date="2010" name="Stand. Genomic Sci.">
        <title>Complete genome sequence of Chitinophaga pinensis type strain (UQM 2034).</title>
        <authorList>
            <person name="Glavina Del Rio T."/>
            <person name="Abt B."/>
            <person name="Spring S."/>
            <person name="Lapidus A."/>
            <person name="Nolan M."/>
            <person name="Tice H."/>
            <person name="Copeland A."/>
            <person name="Cheng J.F."/>
            <person name="Chen F."/>
            <person name="Bruce D."/>
            <person name="Goodwin L."/>
            <person name="Pitluck S."/>
            <person name="Ivanova N."/>
            <person name="Mavromatis K."/>
            <person name="Mikhailova N."/>
            <person name="Pati A."/>
            <person name="Chen A."/>
            <person name="Palaniappan K."/>
            <person name="Land M."/>
            <person name="Hauser L."/>
            <person name="Chang Y.J."/>
            <person name="Jeffries C.D."/>
            <person name="Chain P."/>
            <person name="Saunders E."/>
            <person name="Detter J.C."/>
            <person name="Brettin T."/>
            <person name="Rohde M."/>
            <person name="Goker M."/>
            <person name="Bristow J."/>
            <person name="Eisen J.A."/>
            <person name="Markowitz V."/>
            <person name="Hugenholtz P."/>
            <person name="Kyrpides N.C."/>
            <person name="Klenk H.P."/>
            <person name="Lucas S."/>
        </authorList>
    </citation>
    <scope>NUCLEOTIDE SEQUENCE [LARGE SCALE GENOMIC DNA]</scope>
    <source>
        <strain evidence="10">ATCC 43595 / DSM 2588 / LMG 13176 / NBRC 15968 / NCIMB 11800 / UQM 2034</strain>
    </source>
</reference>
<evidence type="ECO:0000313" key="10">
    <source>
        <dbReference type="Proteomes" id="UP000002215"/>
    </source>
</evidence>
<dbReference type="SMART" id="SM00965">
    <property type="entry name" value="STN"/>
    <property type="match status" value="1"/>
</dbReference>
<dbReference type="Gene3D" id="2.170.130.10">
    <property type="entry name" value="TonB-dependent receptor, plug domain"/>
    <property type="match status" value="1"/>
</dbReference>
<accession>A0A979GR37</accession>
<dbReference type="AlphaFoldDB" id="A0A979GR37"/>
<comment type="similarity">
    <text evidence="7">Belongs to the TonB-dependent receptor family.</text>
</comment>